<evidence type="ECO:0000259" key="3">
    <source>
        <dbReference type="Pfam" id="PF00206"/>
    </source>
</evidence>
<sequence>MATLTEVKNGVRIEKDFLGEKEVPNYAYYGVQTMRAVENFPITGYKIHEGLIQAFAVVKKAAALANTDVGRLELNKGGAIAEAAQEILDGKWHDHFIVDPIQGGAGTSMNMNANEVIANRALELLGMEKGDYHYISPNSHVNMAQSTNDAFPTAIHIATLNALEG</sequence>
<organism evidence="4">
    <name type="scientific">Bacillus toyonensis</name>
    <dbReference type="NCBI Taxonomy" id="155322"/>
    <lineage>
        <taxon>Bacteria</taxon>
        <taxon>Bacillati</taxon>
        <taxon>Bacillota</taxon>
        <taxon>Bacilli</taxon>
        <taxon>Bacillales</taxon>
        <taxon>Bacillaceae</taxon>
        <taxon>Bacillus</taxon>
        <taxon>Bacillus cereus group</taxon>
    </lineage>
</organism>
<protein>
    <submittedName>
        <fullName evidence="4">Aspartate ammonia-lyase</fullName>
        <ecNumber evidence="4">4.3.1.1</ecNumber>
    </submittedName>
</protein>
<dbReference type="GO" id="GO:0005829">
    <property type="term" value="C:cytosol"/>
    <property type="evidence" value="ECO:0007669"/>
    <property type="project" value="TreeGrafter"/>
</dbReference>
<proteinExistence type="predicted"/>
<dbReference type="AlphaFoldDB" id="A0AB73R1Q4"/>
<name>A0AB73R1Q4_9BACI</name>
<keyword evidence="2 4" id="KW-0456">Lyase</keyword>
<evidence type="ECO:0000256" key="1">
    <source>
        <dbReference type="ARBA" id="ARBA00022490"/>
    </source>
</evidence>
<dbReference type="EC" id="4.3.1.1" evidence="4"/>
<dbReference type="GO" id="GO:0008797">
    <property type="term" value="F:aspartate ammonia-lyase activity"/>
    <property type="evidence" value="ECO:0007669"/>
    <property type="project" value="UniProtKB-EC"/>
</dbReference>
<dbReference type="SUPFAM" id="SSF48557">
    <property type="entry name" value="L-aspartase-like"/>
    <property type="match status" value="1"/>
</dbReference>
<dbReference type="InterPro" id="IPR024083">
    <property type="entry name" value="Fumarase/histidase_N"/>
</dbReference>
<dbReference type="InterPro" id="IPR008948">
    <property type="entry name" value="L-Aspartase-like"/>
</dbReference>
<gene>
    <name evidence="4" type="primary">aspA</name>
    <name evidence="4" type="ORF">CN678_00005</name>
</gene>
<evidence type="ECO:0000256" key="2">
    <source>
        <dbReference type="ARBA" id="ARBA00023239"/>
    </source>
</evidence>
<dbReference type="GO" id="GO:0006531">
    <property type="term" value="P:aspartate metabolic process"/>
    <property type="evidence" value="ECO:0007669"/>
    <property type="project" value="TreeGrafter"/>
</dbReference>
<feature type="domain" description="Fumarate lyase N-terminal" evidence="3">
    <location>
        <begin position="19"/>
        <end position="163"/>
    </location>
</feature>
<dbReference type="EMBL" id="NUEH01000001">
    <property type="protein sequence ID" value="PEI89694.1"/>
    <property type="molecule type" value="Genomic_DNA"/>
</dbReference>
<dbReference type="Pfam" id="PF00206">
    <property type="entry name" value="Lyase_1"/>
    <property type="match status" value="1"/>
</dbReference>
<dbReference type="InterPro" id="IPR022761">
    <property type="entry name" value="Fumarate_lyase_N"/>
</dbReference>
<evidence type="ECO:0000313" key="4">
    <source>
        <dbReference type="EMBL" id="PEI89694.1"/>
    </source>
</evidence>
<dbReference type="RefSeq" id="WP_257144699.1">
    <property type="nucleotide sequence ID" value="NZ_NUEH01000001.1"/>
</dbReference>
<keyword evidence="1" id="KW-0963">Cytoplasm</keyword>
<dbReference type="FunFam" id="1.10.275.10:FF:000001">
    <property type="entry name" value="Fumarate hydratase, mitochondrial"/>
    <property type="match status" value="1"/>
</dbReference>
<comment type="caution">
    <text evidence="4">The sequence shown here is derived from an EMBL/GenBank/DDBJ whole genome shotgun (WGS) entry which is preliminary data.</text>
</comment>
<feature type="non-terminal residue" evidence="4">
    <location>
        <position position="165"/>
    </location>
</feature>
<dbReference type="Proteomes" id="UP000220969">
    <property type="component" value="Unassembled WGS sequence"/>
</dbReference>
<dbReference type="InterPro" id="IPR051546">
    <property type="entry name" value="Aspartate_Ammonia-Lyase"/>
</dbReference>
<dbReference type="PANTHER" id="PTHR42696:SF2">
    <property type="entry name" value="ASPARTATE AMMONIA-LYASE"/>
    <property type="match status" value="1"/>
</dbReference>
<accession>A0AB73R1Q4</accession>
<reference evidence="4" key="1">
    <citation type="submission" date="2017-09" db="EMBL/GenBank/DDBJ databases">
        <title>Large-scale bioinformatics analysis of Bacillus genomes uncovers conserved roles of natural products in bacterial physiology.</title>
        <authorList>
            <consortium name="Agbiome Team Llc"/>
            <person name="Bleich R.M."/>
            <person name="Kirk G.J."/>
            <person name="Santa Maria K.C."/>
            <person name="Allen S.E."/>
            <person name="Farag S."/>
            <person name="Shank E.A."/>
            <person name="Bowers A."/>
        </authorList>
    </citation>
    <scope>NUCLEOTIDE SEQUENCE</scope>
    <source>
        <strain evidence="4">AFS005430</strain>
    </source>
</reference>
<dbReference type="Gene3D" id="1.10.275.10">
    <property type="entry name" value="Fumarase/aspartase (N-terminal domain)"/>
    <property type="match status" value="1"/>
</dbReference>
<dbReference type="PANTHER" id="PTHR42696">
    <property type="entry name" value="ASPARTATE AMMONIA-LYASE"/>
    <property type="match status" value="1"/>
</dbReference>